<keyword evidence="1" id="KW-0812">Transmembrane</keyword>
<feature type="transmembrane region" description="Helical" evidence="1">
    <location>
        <begin position="187"/>
        <end position="207"/>
    </location>
</feature>
<sequence length="457" mass="47490">MNPIQTNFLLQGDALLLAAALAVVVLIYLIAALKLNPFVALLMVSLGLGVAVGMPMKGIVKAFETGAGGTLGHIALLIALGTMLGKMMAESGGTERIAHTLIAAFGERRAHWAMMTVAFIVGLPVFFDVGFVLLVPVAFHIAKRAGMPLLLIGLSMSAGLSVVHGLVPPHPAALLAVTAYQADIGKTILYAVLIGLPTAIIAGPLFARWVTRYVTVEAENPLEKEFVEIDQERQLPSFGIALATLLLPVLLMLVGTWADLLSTPGSRANAVLGFLGNPVVALLVAVLLSFYTFGKRRGFSRETILGFTNDCLAPTATVILVVGAGGGFGRILLDSGVSHAIIGATQSSQISPLLLGWLIAALLRIATGSATVAMGTACGIVAPIAAAASKAVHPELMVLATGAGSLILSHVNDGGFWIVKQYFNMTVTQTLKTWTVLETIISVVALLLTLGLAAVLG</sequence>
<feature type="transmembrane region" description="Helical" evidence="1">
    <location>
        <begin position="238"/>
        <end position="258"/>
    </location>
</feature>
<dbReference type="EMBL" id="FONH01000005">
    <property type="protein sequence ID" value="SFE98468.1"/>
    <property type="molecule type" value="Genomic_DNA"/>
</dbReference>
<feature type="transmembrane region" description="Helical" evidence="1">
    <location>
        <begin position="37"/>
        <end position="56"/>
    </location>
</feature>
<feature type="transmembrane region" description="Helical" evidence="1">
    <location>
        <begin position="312"/>
        <end position="333"/>
    </location>
</feature>
<dbReference type="PANTHER" id="PTHR30354">
    <property type="entry name" value="GNT FAMILY GLUCONATE TRANSPORTER"/>
    <property type="match status" value="1"/>
</dbReference>
<dbReference type="AlphaFoldDB" id="A0A1I2F195"/>
<accession>A0A1I2F195</accession>
<dbReference type="GO" id="GO:0015128">
    <property type="term" value="F:gluconate transmembrane transporter activity"/>
    <property type="evidence" value="ECO:0007669"/>
    <property type="project" value="InterPro"/>
</dbReference>
<feature type="transmembrane region" description="Helical" evidence="1">
    <location>
        <begin position="270"/>
        <end position="291"/>
    </location>
</feature>
<evidence type="ECO:0000313" key="3">
    <source>
        <dbReference type="Proteomes" id="UP000199477"/>
    </source>
</evidence>
<evidence type="ECO:0000256" key="1">
    <source>
        <dbReference type="SAM" id="Phobius"/>
    </source>
</evidence>
<dbReference type="Proteomes" id="UP000199477">
    <property type="component" value="Unassembled WGS sequence"/>
</dbReference>
<dbReference type="NCBIfam" id="TIGR00791">
    <property type="entry name" value="gntP"/>
    <property type="match status" value="1"/>
</dbReference>
<keyword evidence="3" id="KW-1185">Reference proteome</keyword>
<feature type="transmembrane region" description="Helical" evidence="1">
    <location>
        <begin position="109"/>
        <end position="135"/>
    </location>
</feature>
<keyword evidence="1" id="KW-1133">Transmembrane helix</keyword>
<feature type="transmembrane region" description="Helical" evidence="1">
    <location>
        <begin position="353"/>
        <end position="384"/>
    </location>
</feature>
<dbReference type="Pfam" id="PF02447">
    <property type="entry name" value="GntP_permease"/>
    <property type="match status" value="1"/>
</dbReference>
<dbReference type="STRING" id="500610.SAMN02799615_02171"/>
<reference evidence="3" key="1">
    <citation type="submission" date="2016-10" db="EMBL/GenBank/DDBJ databases">
        <authorList>
            <person name="Varghese N."/>
            <person name="Submissions S."/>
        </authorList>
    </citation>
    <scope>NUCLEOTIDE SEQUENCE [LARGE SCALE GENOMIC DNA]</scope>
    <source>
        <strain evidence="3">UNC178MFTsu3.1</strain>
    </source>
</reference>
<feature type="transmembrane region" description="Helical" evidence="1">
    <location>
        <begin position="147"/>
        <end position="167"/>
    </location>
</feature>
<organism evidence="2 3">
    <name type="scientific">Dyella marensis</name>
    <dbReference type="NCBI Taxonomy" id="500610"/>
    <lineage>
        <taxon>Bacteria</taxon>
        <taxon>Pseudomonadati</taxon>
        <taxon>Pseudomonadota</taxon>
        <taxon>Gammaproteobacteria</taxon>
        <taxon>Lysobacterales</taxon>
        <taxon>Rhodanobacteraceae</taxon>
        <taxon>Dyella</taxon>
    </lineage>
</organism>
<feature type="transmembrane region" description="Helical" evidence="1">
    <location>
        <begin position="439"/>
        <end position="456"/>
    </location>
</feature>
<dbReference type="PIRSF" id="PIRSF002746">
    <property type="entry name" value="Gluconate_transporter"/>
    <property type="match status" value="1"/>
</dbReference>
<evidence type="ECO:0000313" key="2">
    <source>
        <dbReference type="EMBL" id="SFE98468.1"/>
    </source>
</evidence>
<proteinExistence type="predicted"/>
<name>A0A1I2F195_9GAMM</name>
<dbReference type="InterPro" id="IPR003474">
    <property type="entry name" value="Glcn_transporter"/>
</dbReference>
<feature type="transmembrane region" description="Helical" evidence="1">
    <location>
        <begin position="396"/>
        <end position="419"/>
    </location>
</feature>
<keyword evidence="1" id="KW-0472">Membrane</keyword>
<dbReference type="GO" id="GO:0005886">
    <property type="term" value="C:plasma membrane"/>
    <property type="evidence" value="ECO:0007669"/>
    <property type="project" value="TreeGrafter"/>
</dbReference>
<gene>
    <name evidence="2" type="ORF">SAMN02799615_02171</name>
</gene>
<protein>
    <submittedName>
        <fullName evidence="2">Gluconate:H+ symporter, GntP family</fullName>
    </submittedName>
</protein>
<dbReference type="PANTHER" id="PTHR30354:SF26">
    <property type="entry name" value="TRANSPORTER, PUTATIVE-RELATED"/>
    <property type="match status" value="1"/>
</dbReference>
<feature type="transmembrane region" description="Helical" evidence="1">
    <location>
        <begin position="12"/>
        <end position="31"/>
    </location>
</feature>
<dbReference type="RefSeq" id="WP_026633954.1">
    <property type="nucleotide sequence ID" value="NZ_FONH01000005.1"/>
</dbReference>